<name>A0A0E4FZT2_9BRAD</name>
<sequence length="114" mass="12719">MENASAAFLDAVRKSMRAIRSAIGTPTITPELLTSAEKLRYESYLRREDTNAAIAKLARDGLSIKQTVRRLGHSRNLVRQALRGGRTDVFHTRQRSLDCLFLEGQWSSGCRNGG</sequence>
<gene>
    <name evidence="1" type="ORF">NK6_d_128</name>
</gene>
<keyword evidence="1" id="KW-0614">Plasmid</keyword>
<reference evidence="1 2" key="1">
    <citation type="submission" date="2014-11" db="EMBL/GenBank/DDBJ databases">
        <title>Symbiosis island explosion on the genome of extra-slow-growing strains of soybean bradyrhizobia with massive insertion sequences.</title>
        <authorList>
            <person name="Iida T."/>
            <person name="Minamisawa K."/>
        </authorList>
    </citation>
    <scope>NUCLEOTIDE SEQUENCE [LARGE SCALE GENOMIC DNA]</scope>
    <source>
        <strain evidence="1 2">NK6</strain>
        <plasmid evidence="2">pNK6d DNA</plasmid>
    </source>
</reference>
<dbReference type="EMBL" id="AP014688">
    <property type="protein sequence ID" value="BAR63687.1"/>
    <property type="molecule type" value="Genomic_DNA"/>
</dbReference>
<evidence type="ECO:0000313" key="2">
    <source>
        <dbReference type="Proteomes" id="UP000063308"/>
    </source>
</evidence>
<dbReference type="AlphaFoldDB" id="A0A0E4FZT2"/>
<geneLocation type="plasmid" evidence="2">
    <name>pNK6d DNA</name>
</geneLocation>
<organism evidence="1 2">
    <name type="scientific">Bradyrhizobium diazoefficiens</name>
    <dbReference type="NCBI Taxonomy" id="1355477"/>
    <lineage>
        <taxon>Bacteria</taxon>
        <taxon>Pseudomonadati</taxon>
        <taxon>Pseudomonadota</taxon>
        <taxon>Alphaproteobacteria</taxon>
        <taxon>Hyphomicrobiales</taxon>
        <taxon>Nitrobacteraceae</taxon>
        <taxon>Bradyrhizobium</taxon>
    </lineage>
</organism>
<evidence type="ECO:0000313" key="1">
    <source>
        <dbReference type="EMBL" id="BAR63687.1"/>
    </source>
</evidence>
<proteinExistence type="predicted"/>
<dbReference type="Proteomes" id="UP000063308">
    <property type="component" value="Plasmid pNK6d"/>
</dbReference>
<accession>A0A0E4FZT2</accession>
<protein>
    <submittedName>
        <fullName evidence="1">Transposase family protein</fullName>
    </submittedName>
</protein>